<evidence type="ECO:0000313" key="1">
    <source>
        <dbReference type="EMBL" id="KAG8059103.1"/>
    </source>
</evidence>
<accession>A0A8J5VSU9</accession>
<dbReference type="EMBL" id="JAAALK010000287">
    <property type="protein sequence ID" value="KAG8059103.1"/>
    <property type="molecule type" value="Genomic_DNA"/>
</dbReference>
<comment type="caution">
    <text evidence="1">The sequence shown here is derived from an EMBL/GenBank/DDBJ whole genome shotgun (WGS) entry which is preliminary data.</text>
</comment>
<dbReference type="PANTHER" id="PTHR47253">
    <property type="match status" value="1"/>
</dbReference>
<proteinExistence type="predicted"/>
<reference evidence="1" key="1">
    <citation type="journal article" date="2021" name="bioRxiv">
        <title>Whole Genome Assembly and Annotation of Northern Wild Rice, Zizania palustris L., Supports a Whole Genome Duplication in the Zizania Genus.</title>
        <authorList>
            <person name="Haas M."/>
            <person name="Kono T."/>
            <person name="Macchietto M."/>
            <person name="Millas R."/>
            <person name="McGilp L."/>
            <person name="Shao M."/>
            <person name="Duquette J."/>
            <person name="Hirsch C.N."/>
            <person name="Kimball J."/>
        </authorList>
    </citation>
    <scope>NUCLEOTIDE SEQUENCE</scope>
    <source>
        <tissue evidence="1">Fresh leaf tissue</tissue>
    </source>
</reference>
<name>A0A8J5VSU9_ZIZPA</name>
<reference evidence="1" key="2">
    <citation type="submission" date="2021-02" db="EMBL/GenBank/DDBJ databases">
        <authorList>
            <person name="Kimball J.A."/>
            <person name="Haas M.W."/>
            <person name="Macchietto M."/>
            <person name="Kono T."/>
            <person name="Duquette J."/>
            <person name="Shao M."/>
        </authorList>
    </citation>
    <scope>NUCLEOTIDE SEQUENCE</scope>
    <source>
        <tissue evidence="1">Fresh leaf tissue</tissue>
    </source>
</reference>
<gene>
    <name evidence="1" type="ORF">GUJ93_ZPchr0002g23828</name>
</gene>
<dbReference type="OrthoDB" id="8119704at2759"/>
<dbReference type="Proteomes" id="UP000729402">
    <property type="component" value="Unassembled WGS sequence"/>
</dbReference>
<dbReference type="InterPro" id="IPR044250">
    <property type="entry name" value="MenF-like"/>
</dbReference>
<keyword evidence="2" id="KW-1185">Reference proteome</keyword>
<organism evidence="1 2">
    <name type="scientific">Zizania palustris</name>
    <name type="common">Northern wild rice</name>
    <dbReference type="NCBI Taxonomy" id="103762"/>
    <lineage>
        <taxon>Eukaryota</taxon>
        <taxon>Viridiplantae</taxon>
        <taxon>Streptophyta</taxon>
        <taxon>Embryophyta</taxon>
        <taxon>Tracheophyta</taxon>
        <taxon>Spermatophyta</taxon>
        <taxon>Magnoliopsida</taxon>
        <taxon>Liliopsida</taxon>
        <taxon>Poales</taxon>
        <taxon>Poaceae</taxon>
        <taxon>BOP clade</taxon>
        <taxon>Oryzoideae</taxon>
        <taxon>Oryzeae</taxon>
        <taxon>Zizaniinae</taxon>
        <taxon>Zizania</taxon>
    </lineage>
</organism>
<dbReference type="PANTHER" id="PTHR47253:SF6">
    <property type="entry name" value="OS02G0581400 PROTEIN"/>
    <property type="match status" value="1"/>
</dbReference>
<evidence type="ECO:0000313" key="2">
    <source>
        <dbReference type="Proteomes" id="UP000729402"/>
    </source>
</evidence>
<protein>
    <submittedName>
        <fullName evidence="1">Uncharacterized protein</fullName>
    </submittedName>
</protein>
<dbReference type="GO" id="GO:0008909">
    <property type="term" value="F:isochorismate synthase activity"/>
    <property type="evidence" value="ECO:0007669"/>
    <property type="project" value="InterPro"/>
</dbReference>
<dbReference type="GO" id="GO:0009536">
    <property type="term" value="C:plastid"/>
    <property type="evidence" value="ECO:0007669"/>
    <property type="project" value="TreeGrafter"/>
</dbReference>
<dbReference type="AlphaFoldDB" id="A0A8J5VSU9"/>
<dbReference type="GO" id="GO:0042372">
    <property type="term" value="P:phylloquinone biosynthetic process"/>
    <property type="evidence" value="ECO:0007669"/>
    <property type="project" value="TreeGrafter"/>
</dbReference>
<sequence length="267" mass="29694">MLVVVSSSSRLPLHFYRAANPRPPLLDPRRLRLLYRHRPLRRCRLGFLHAIAGTRAGIVIDVDEVDEVGDRDLPVDVSFTRRLPPVLTLGDGLAALRQAAEEVKASPPAAASGVVRFEVLVPPSTKALKWLCTHFKRSSLFPQFYFSGKLTSDPSSQLEISGVGSAIWLHGSSGVKSGFDLISRYLSFNSHLVRAYGSVGMKYDKELLSIEESIGSFYFFIPQVELSEFDGYSMLSSTIIWDDSISHTFEDSICLFESLFSQVFGTN</sequence>